<dbReference type="InterPro" id="IPR027417">
    <property type="entry name" value="P-loop_NTPase"/>
</dbReference>
<dbReference type="SUPFAM" id="SSF53795">
    <property type="entry name" value="PEP carboxykinase-like"/>
    <property type="match status" value="1"/>
</dbReference>
<reference evidence="1 2" key="1">
    <citation type="submission" date="2020-06" db="EMBL/GenBank/DDBJ databases">
        <title>Altererythrobacter sp. HHU K3-1.</title>
        <authorList>
            <person name="Zhang D."/>
            <person name="Xue H."/>
        </authorList>
    </citation>
    <scope>NUCLEOTIDE SEQUENCE [LARGE SCALE GENOMIC DNA]</scope>
    <source>
        <strain evidence="1 2">HHU K3-1</strain>
    </source>
</reference>
<sequence>MEPSMHYYRHSGLLFASEIALPDWDFCAVEAAAADVIISVGKDGADQPSQSDGWVIDSDTLRFTIDGTGSWKVSGGRRIEIFPAADADPRDLTLFTLGTARAAIGYQRGHPMWHGSAVAPQSGGEALLFCGTQEQGKSTLAAALVARGFTLLADDLSRVVVPCSGNRAAIYPSAARMKLWADAVETLALKGSVMAQDARRADKYHCEIGQPDRADAPMPLAGIVVLDWGEDCGFERLSGAEAAVAAIAATNYRPQLLEALGLHEAQARMVLAVIAEVPVYRLTRPRNLSALQDSVNLISPLLLLGQK</sequence>
<evidence type="ECO:0000313" key="2">
    <source>
        <dbReference type="Proteomes" id="UP000561438"/>
    </source>
</evidence>
<evidence type="ECO:0000313" key="1">
    <source>
        <dbReference type="EMBL" id="NVD45654.1"/>
    </source>
</evidence>
<dbReference type="EMBL" id="JABWGV010000004">
    <property type="protein sequence ID" value="NVD45654.1"/>
    <property type="molecule type" value="Genomic_DNA"/>
</dbReference>
<evidence type="ECO:0008006" key="3">
    <source>
        <dbReference type="Google" id="ProtNLM"/>
    </source>
</evidence>
<proteinExistence type="predicted"/>
<dbReference type="AlphaFoldDB" id="A0A850H131"/>
<dbReference type="RefSeq" id="WP_176267959.1">
    <property type="nucleotide sequence ID" value="NZ_JABWGV010000004.1"/>
</dbReference>
<accession>A0A850H131</accession>
<organism evidence="1 2">
    <name type="scientific">Qipengyuania atrilutea</name>
    <dbReference type="NCBI Taxonomy" id="2744473"/>
    <lineage>
        <taxon>Bacteria</taxon>
        <taxon>Pseudomonadati</taxon>
        <taxon>Pseudomonadota</taxon>
        <taxon>Alphaproteobacteria</taxon>
        <taxon>Sphingomonadales</taxon>
        <taxon>Erythrobacteraceae</taxon>
        <taxon>Qipengyuania</taxon>
    </lineage>
</organism>
<gene>
    <name evidence="1" type="ORF">HUV48_11610</name>
</gene>
<comment type="caution">
    <text evidence="1">The sequence shown here is derived from an EMBL/GenBank/DDBJ whole genome shotgun (WGS) entry which is preliminary data.</text>
</comment>
<dbReference type="Gene3D" id="3.40.50.300">
    <property type="entry name" value="P-loop containing nucleotide triphosphate hydrolases"/>
    <property type="match status" value="1"/>
</dbReference>
<name>A0A850H131_9SPHN</name>
<dbReference type="Proteomes" id="UP000561438">
    <property type="component" value="Unassembled WGS sequence"/>
</dbReference>
<keyword evidence="2" id="KW-1185">Reference proteome</keyword>
<protein>
    <recommendedName>
        <fullName evidence="3">HPr kinase/phosphorylase C-terminal domain-containing protein</fullName>
    </recommendedName>
</protein>